<evidence type="ECO:0000313" key="1">
    <source>
        <dbReference type="EMBL" id="QOR60203.1"/>
    </source>
</evidence>
<accession>A0A7S6NY10</accession>
<proteinExistence type="predicted"/>
<sequence>MMIVWLSIIIIVLFLIRDTDTTTSERVSVLGYSTKYFYMSHGESKKIFDQMHKDGIPDESLKHFIMMEDKLLNLERLSVCTQTSRIIEAFAFSKRITDTFNGYDFSYHAKHLKQIAEPHKLINRSITCS</sequence>
<protein>
    <submittedName>
        <fullName evidence="1">Uncharacterized protein</fullName>
    </submittedName>
</protein>
<reference evidence="1" key="1">
    <citation type="submission" date="2019-02" db="EMBL/GenBank/DDBJ databases">
        <authorList>
            <person name="Bachy C."/>
            <person name="Yung C.-M."/>
            <person name="Roux S."/>
            <person name="Sullivan M.B."/>
            <person name="Worden A.Z."/>
        </authorList>
    </citation>
    <scope>NUCLEOTIDE SEQUENCE</scope>
    <source>
        <strain evidence="1">BII-V1</strain>
    </source>
</reference>
<organism evidence="1">
    <name type="scientific">Bathycoccus sp. RCC716 virus 1</name>
    <dbReference type="NCBI Taxonomy" id="2530038"/>
    <lineage>
        <taxon>Viruses</taxon>
        <taxon>Varidnaviria</taxon>
        <taxon>Bamfordvirae</taxon>
        <taxon>Nucleocytoviricota</taxon>
        <taxon>Megaviricetes</taxon>
        <taxon>Algavirales</taxon>
        <taxon>Phycodnaviridae</taxon>
        <taxon>Prasinovirus</taxon>
    </lineage>
</organism>
<dbReference type="EMBL" id="MK522034">
    <property type="protein sequence ID" value="QOR60203.1"/>
    <property type="molecule type" value="Genomic_DNA"/>
</dbReference>
<name>A0A7S6NY10_9PHYC</name>